<organism evidence="1 2">
    <name type="scientific">Sphingobium yanoikuyae</name>
    <name type="common">Sphingomonas yanoikuyae</name>
    <dbReference type="NCBI Taxonomy" id="13690"/>
    <lineage>
        <taxon>Bacteria</taxon>
        <taxon>Pseudomonadati</taxon>
        <taxon>Pseudomonadota</taxon>
        <taxon>Alphaproteobacteria</taxon>
        <taxon>Sphingomonadales</taxon>
        <taxon>Sphingomonadaceae</taxon>
        <taxon>Sphingobium</taxon>
    </lineage>
</organism>
<dbReference type="CDD" id="cd00586">
    <property type="entry name" value="4HBT"/>
    <property type="match status" value="1"/>
</dbReference>
<dbReference type="Proteomes" id="UP000028534">
    <property type="component" value="Unassembled WGS sequence"/>
</dbReference>
<comment type="caution">
    <text evidence="1">The sequence shown here is derived from an EMBL/GenBank/DDBJ whole genome shotgun (WGS) entry which is preliminary data.</text>
</comment>
<dbReference type="SUPFAM" id="SSF54637">
    <property type="entry name" value="Thioesterase/thiol ester dehydrase-isomerase"/>
    <property type="match status" value="1"/>
</dbReference>
<evidence type="ECO:0000313" key="2">
    <source>
        <dbReference type="Proteomes" id="UP000028534"/>
    </source>
</evidence>
<gene>
    <name evidence="1" type="ORF">CP98_00144</name>
</gene>
<dbReference type="AlphaFoldDB" id="A0A084EU24"/>
<dbReference type="RefSeq" id="WP_037515961.1">
    <property type="nucleotide sequence ID" value="NZ_JGVR01000001.1"/>
</dbReference>
<protein>
    <submittedName>
        <fullName evidence="1">Putative thioesterase</fullName>
    </submittedName>
</protein>
<reference evidence="1 2" key="1">
    <citation type="submission" date="2014-03" db="EMBL/GenBank/DDBJ databases">
        <title>Genome sequence of Sphingobium yanoikuyae B1.</title>
        <authorList>
            <person name="Gan H.M."/>
            <person name="Gan H.Y."/>
            <person name="Savka M.A."/>
        </authorList>
    </citation>
    <scope>NUCLEOTIDE SEQUENCE [LARGE SCALE GENOMIC DNA]</scope>
    <source>
        <strain evidence="1 2">B1</strain>
    </source>
</reference>
<sequence length="146" mass="16642">MAKPESWRFSPDAYRFITSIDTRFQDLDTMGHINNVAISGIFETARIRFHHHMGRHPQEQGVRWLVANVNLNFIEESHFPYPFEVHCAIGHIGRTSWTISSAGFQKGVCVATCDTTVVTHGAEGRRSIDDTLREAMELNFIRKPAQ</sequence>
<name>A0A084EU24_SPHYA</name>
<proteinExistence type="predicted"/>
<dbReference type="InterPro" id="IPR029069">
    <property type="entry name" value="HotDog_dom_sf"/>
</dbReference>
<dbReference type="eggNOG" id="COG0824">
    <property type="taxonomic scope" value="Bacteria"/>
</dbReference>
<dbReference type="STRING" id="13690.AX777_06265"/>
<accession>A0A084EU24</accession>
<dbReference type="Gene3D" id="3.10.129.10">
    <property type="entry name" value="Hotdog Thioesterase"/>
    <property type="match status" value="1"/>
</dbReference>
<evidence type="ECO:0000313" key="1">
    <source>
        <dbReference type="EMBL" id="KEZ21466.1"/>
    </source>
</evidence>
<dbReference type="EMBL" id="JGVR01000001">
    <property type="protein sequence ID" value="KEZ21466.1"/>
    <property type="molecule type" value="Genomic_DNA"/>
</dbReference>
<dbReference type="PATRIC" id="fig|13690.10.peg.146"/>
<dbReference type="Pfam" id="PF13279">
    <property type="entry name" value="4HBT_2"/>
    <property type="match status" value="1"/>
</dbReference>